<protein>
    <submittedName>
        <fullName evidence="2">Uncharacterized protein</fullName>
    </submittedName>
</protein>
<dbReference type="EMBL" id="JBHUHO010000029">
    <property type="protein sequence ID" value="MFD2115920.1"/>
    <property type="molecule type" value="Genomic_DNA"/>
</dbReference>
<proteinExistence type="predicted"/>
<organism evidence="2 3">
    <name type="scientific">Paenibacillus yanchengensis</name>
    <dbReference type="NCBI Taxonomy" id="2035833"/>
    <lineage>
        <taxon>Bacteria</taxon>
        <taxon>Bacillati</taxon>
        <taxon>Bacillota</taxon>
        <taxon>Bacilli</taxon>
        <taxon>Bacillales</taxon>
        <taxon>Paenibacillaceae</taxon>
        <taxon>Paenibacillus</taxon>
    </lineage>
</organism>
<dbReference type="Proteomes" id="UP001597362">
    <property type="component" value="Unassembled WGS sequence"/>
</dbReference>
<name>A0ABW4YJV6_9BACL</name>
<dbReference type="RefSeq" id="WP_377771581.1">
    <property type="nucleotide sequence ID" value="NZ_JBHUHO010000029.1"/>
</dbReference>
<keyword evidence="1" id="KW-1133">Transmembrane helix</keyword>
<gene>
    <name evidence="2" type="ORF">ACFSJH_09315</name>
</gene>
<keyword evidence="1" id="KW-0812">Transmembrane</keyword>
<sequence length="178" mass="20280">MMNQLKGKVILVTTIITAIVLFGGWAIYEQFVVKAPLEQAIMKVDGIIKADKPVRDQKTMSIQVELSPTANLKEVYTAISEQGKRMIGNRTLQLDVNNQEYERLDQVWEKSMFQIAEAMETRTYSTIPNVLEQLASDEIEVYTEMDDSNVYITLKDQNTALHKILPRVAEKLGVWTNV</sequence>
<feature type="transmembrane region" description="Helical" evidence="1">
    <location>
        <begin position="9"/>
        <end position="28"/>
    </location>
</feature>
<comment type="caution">
    <text evidence="2">The sequence shown here is derived from an EMBL/GenBank/DDBJ whole genome shotgun (WGS) entry which is preliminary data.</text>
</comment>
<keyword evidence="3" id="KW-1185">Reference proteome</keyword>
<accession>A0ABW4YJV6</accession>
<evidence type="ECO:0000256" key="1">
    <source>
        <dbReference type="SAM" id="Phobius"/>
    </source>
</evidence>
<evidence type="ECO:0000313" key="2">
    <source>
        <dbReference type="EMBL" id="MFD2115920.1"/>
    </source>
</evidence>
<evidence type="ECO:0000313" key="3">
    <source>
        <dbReference type="Proteomes" id="UP001597362"/>
    </source>
</evidence>
<reference evidence="3" key="1">
    <citation type="journal article" date="2019" name="Int. J. Syst. Evol. Microbiol.">
        <title>The Global Catalogue of Microorganisms (GCM) 10K type strain sequencing project: providing services to taxonomists for standard genome sequencing and annotation.</title>
        <authorList>
            <consortium name="The Broad Institute Genomics Platform"/>
            <consortium name="The Broad Institute Genome Sequencing Center for Infectious Disease"/>
            <person name="Wu L."/>
            <person name="Ma J."/>
        </authorList>
    </citation>
    <scope>NUCLEOTIDE SEQUENCE [LARGE SCALE GENOMIC DNA]</scope>
    <source>
        <strain evidence="3">GH52</strain>
    </source>
</reference>
<keyword evidence="1" id="KW-0472">Membrane</keyword>